<dbReference type="EMBL" id="AYIP01000001">
    <property type="protein sequence ID" value="ESM41431.1"/>
    <property type="molecule type" value="Genomic_DNA"/>
</dbReference>
<sequence>MTIHDAGKKKKKDDKKQDDDSVRKLTTGEIALARTVFGNRIDYEKVKIHHGSYLPFNAQDANTAMTPNGEIYFINQYRDDFSQSTYSLQHMFIHEMSHVWQREKGMNVIGRGLVSWLVSYRYTLDGRLVSDYPMEQQAQIIADNFVLQTFGYEIWWHLENKKYPDITLDGDTSEAVIREGYKNSLRGFPW</sequence>
<dbReference type="Proteomes" id="UP000017391">
    <property type="component" value="Unassembled WGS sequence"/>
</dbReference>
<dbReference type="AlphaFoldDB" id="A0ABC9UHN5"/>
<gene>
    <name evidence="2" type="ORF">L402_00032</name>
</gene>
<evidence type="ECO:0000313" key="2">
    <source>
        <dbReference type="EMBL" id="ESM41431.1"/>
    </source>
</evidence>
<proteinExistence type="predicted"/>
<feature type="region of interest" description="Disordered" evidence="1">
    <location>
        <begin position="1"/>
        <end position="21"/>
    </location>
</feature>
<accession>A0ABC9UHN5</accession>
<evidence type="ECO:0008006" key="4">
    <source>
        <dbReference type="Google" id="ProtNLM"/>
    </source>
</evidence>
<reference evidence="3" key="1">
    <citation type="submission" date="2013-09" db="EMBL/GenBank/DDBJ databases">
        <title>The Genome Sequence of Enterobacter cloacae BWH 31.</title>
        <authorList>
            <consortium name="The Broad Institute Genomics Platform"/>
            <consortium name="The Broad Institute Genome Sequencing Center for Infectious Disease"/>
            <person name="Murphy C."/>
            <person name="Cosimi L."/>
            <person name="Cerqueira G."/>
            <person name="Feldgarden M."/>
            <person name="Hung D."/>
            <person name="Onderdonk A.B."/>
            <person name="Ferraro M.J."/>
            <person name="Hooper D."/>
            <person name="Dekker J."/>
            <person name="O'Brien T."/>
            <person name="Huang S."/>
            <person name="Quan V."/>
            <person name="Ernst C."/>
            <person name="Delaney M."/>
            <person name="DuBois A."/>
            <person name="Young S.K."/>
            <person name="Zeng Q."/>
            <person name="Gargeya S."/>
            <person name="Fitzgerald M."/>
            <person name="Abouelleil A."/>
            <person name="Alvarado L."/>
            <person name="Berlin A.M."/>
            <person name="Chapman S.B."/>
            <person name="Gainer-Dewar J."/>
            <person name="Goldberg J."/>
            <person name="Gnerre S."/>
            <person name="Griggs A."/>
            <person name="Gujja S."/>
            <person name="Hansen M."/>
            <person name="Howarth C."/>
            <person name="Imamovic A."/>
            <person name="Ireland A."/>
            <person name="Larimer J."/>
            <person name="McCowan C."/>
            <person name="Murphy C."/>
            <person name="Pearson M."/>
            <person name="Poon T.W."/>
            <person name="Priest M."/>
            <person name="Roberts A."/>
            <person name="Saif S."/>
            <person name="Shea T."/>
            <person name="Sykes S."/>
            <person name="Wortman J."/>
            <person name="Nusbaum C."/>
            <person name="Birren B."/>
        </authorList>
    </citation>
    <scope>NUCLEOTIDE SEQUENCE [LARGE SCALE GENOMIC DNA]</scope>
    <source>
        <strain evidence="3">BWH 31</strain>
    </source>
</reference>
<organism evidence="2 3">
    <name type="scientific">Enterobacter asburiae</name>
    <dbReference type="NCBI Taxonomy" id="61645"/>
    <lineage>
        <taxon>Bacteria</taxon>
        <taxon>Pseudomonadati</taxon>
        <taxon>Pseudomonadota</taxon>
        <taxon>Gammaproteobacteria</taxon>
        <taxon>Enterobacterales</taxon>
        <taxon>Enterobacteriaceae</taxon>
        <taxon>Enterobacter</taxon>
        <taxon>Enterobacter cloacae complex</taxon>
    </lineage>
</organism>
<evidence type="ECO:0000256" key="1">
    <source>
        <dbReference type="SAM" id="MobiDB-lite"/>
    </source>
</evidence>
<name>A0ABC9UHN5_ENTAS</name>
<comment type="caution">
    <text evidence="2">The sequence shown here is derived from an EMBL/GenBank/DDBJ whole genome shotgun (WGS) entry which is preliminary data.</text>
</comment>
<dbReference type="RefSeq" id="WP_023308702.1">
    <property type="nucleotide sequence ID" value="NZ_CP034336.1"/>
</dbReference>
<evidence type="ECO:0000313" key="3">
    <source>
        <dbReference type="Proteomes" id="UP000017391"/>
    </source>
</evidence>
<protein>
    <recommendedName>
        <fullName evidence="4">Type IV secretion protein Rhs</fullName>
    </recommendedName>
</protein>